<evidence type="ECO:0000256" key="4">
    <source>
        <dbReference type="SAM" id="MobiDB-lite"/>
    </source>
</evidence>
<proteinExistence type="predicted"/>
<evidence type="ECO:0000259" key="5">
    <source>
        <dbReference type="Pfam" id="PF05470"/>
    </source>
</evidence>
<dbReference type="Proteomes" id="UP001266305">
    <property type="component" value="Unassembled WGS sequence"/>
</dbReference>
<evidence type="ECO:0000256" key="3">
    <source>
        <dbReference type="ARBA" id="ARBA00022917"/>
    </source>
</evidence>
<dbReference type="PANTHER" id="PTHR13937">
    <property type="entry name" value="EUKARYOTIC TRANSLATION INITATION FACTOR 3, SUBUNIT 8 EIF3S8 -RELATED"/>
    <property type="match status" value="1"/>
</dbReference>
<evidence type="ECO:0000256" key="2">
    <source>
        <dbReference type="ARBA" id="ARBA00022540"/>
    </source>
</evidence>
<dbReference type="GO" id="GO:0003743">
    <property type="term" value="F:translation initiation factor activity"/>
    <property type="evidence" value="ECO:0007669"/>
    <property type="project" value="UniProtKB-KW"/>
</dbReference>
<keyword evidence="2 6" id="KW-0396">Initiation factor</keyword>
<dbReference type="EMBL" id="JASSZA010000008">
    <property type="protein sequence ID" value="KAK2104920.1"/>
    <property type="molecule type" value="Genomic_DNA"/>
</dbReference>
<keyword evidence="1" id="KW-0963">Cytoplasm</keyword>
<dbReference type="InterPro" id="IPR027516">
    <property type="entry name" value="EIF3C"/>
</dbReference>
<feature type="domain" description="Eukaryotic translation initiation factor 3 subunit C N-terminal" evidence="5">
    <location>
        <begin position="39"/>
        <end position="140"/>
    </location>
</feature>
<comment type="caution">
    <text evidence="6">The sequence shown here is derived from an EMBL/GenBank/DDBJ whole genome shotgun (WGS) entry which is preliminary data.</text>
</comment>
<keyword evidence="3" id="KW-0648">Protein biosynthesis</keyword>
<organism evidence="6 7">
    <name type="scientific">Saguinus oedipus</name>
    <name type="common">Cotton-top tamarin</name>
    <name type="synonym">Oedipomidas oedipus</name>
    <dbReference type="NCBI Taxonomy" id="9490"/>
    <lineage>
        <taxon>Eukaryota</taxon>
        <taxon>Metazoa</taxon>
        <taxon>Chordata</taxon>
        <taxon>Craniata</taxon>
        <taxon>Vertebrata</taxon>
        <taxon>Euteleostomi</taxon>
        <taxon>Mammalia</taxon>
        <taxon>Eutheria</taxon>
        <taxon>Euarchontoglires</taxon>
        <taxon>Primates</taxon>
        <taxon>Haplorrhini</taxon>
        <taxon>Platyrrhini</taxon>
        <taxon>Cebidae</taxon>
        <taxon>Callitrichinae</taxon>
        <taxon>Saguinus</taxon>
    </lineage>
</organism>
<name>A0ABQ9V6Y0_SAGOE</name>
<sequence length="144" mass="16572">MDEEFTKIMQNTDPHSQVYAEHLKDEAQVCDIIERSDYEARQRSPPEGSSKSDQDQAENEGEDSAVLTERLCRYFYAKGRTDRIRMCAILCHIYHHARRSCWHQARDLMPMSHLQGNIQHADPPPQNLHDRTTVHPGICASAKA</sequence>
<keyword evidence="7" id="KW-1185">Reference proteome</keyword>
<reference evidence="6 7" key="1">
    <citation type="submission" date="2023-05" db="EMBL/GenBank/DDBJ databases">
        <title>B98-5 Cell Line De Novo Hybrid Assembly: An Optical Mapping Approach.</title>
        <authorList>
            <person name="Kananen K."/>
            <person name="Auerbach J.A."/>
            <person name="Kautto E."/>
            <person name="Blachly J.S."/>
        </authorList>
    </citation>
    <scope>NUCLEOTIDE SEQUENCE [LARGE SCALE GENOMIC DNA]</scope>
    <source>
        <strain evidence="6">B95-8</strain>
        <tissue evidence="6">Cell line</tissue>
    </source>
</reference>
<feature type="domain" description="Eukaryotic translation initiation factor 3 subunit C N-terminal" evidence="5">
    <location>
        <begin position="1"/>
        <end position="36"/>
    </location>
</feature>
<evidence type="ECO:0000313" key="6">
    <source>
        <dbReference type="EMBL" id="KAK2104920.1"/>
    </source>
</evidence>
<dbReference type="PANTHER" id="PTHR13937:SF0">
    <property type="entry name" value="EUKARYOTIC TRANSLATION INITIATION FACTOR 3 SUBUNIT C-RELATED"/>
    <property type="match status" value="1"/>
</dbReference>
<feature type="compositionally biased region" description="Basic and acidic residues" evidence="4">
    <location>
        <begin position="34"/>
        <end position="54"/>
    </location>
</feature>
<feature type="region of interest" description="Disordered" evidence="4">
    <location>
        <begin position="34"/>
        <end position="63"/>
    </location>
</feature>
<evidence type="ECO:0000313" key="7">
    <source>
        <dbReference type="Proteomes" id="UP001266305"/>
    </source>
</evidence>
<evidence type="ECO:0000256" key="1">
    <source>
        <dbReference type="ARBA" id="ARBA00022490"/>
    </source>
</evidence>
<accession>A0ABQ9V6Y0</accession>
<protein>
    <submittedName>
        <fullName evidence="6">Eukaryotic translation initiation factor 3 subunit C</fullName>
    </submittedName>
</protein>
<dbReference type="Pfam" id="PF05470">
    <property type="entry name" value="eIF-3c_N"/>
    <property type="match status" value="2"/>
</dbReference>
<gene>
    <name evidence="6" type="primary">EIF3C_1</name>
    <name evidence="6" type="ORF">P7K49_018776</name>
</gene>
<dbReference type="InterPro" id="IPR008905">
    <property type="entry name" value="EIF3C_N_dom"/>
</dbReference>